<dbReference type="Proteomes" id="UP001281147">
    <property type="component" value="Unassembled WGS sequence"/>
</dbReference>
<dbReference type="EMBL" id="JAUTXU010000063">
    <property type="protein sequence ID" value="KAK3713334.1"/>
    <property type="molecule type" value="Genomic_DNA"/>
</dbReference>
<comment type="caution">
    <text evidence="1">The sequence shown here is derived from an EMBL/GenBank/DDBJ whole genome shotgun (WGS) entry which is preliminary data.</text>
</comment>
<evidence type="ECO:0000313" key="1">
    <source>
        <dbReference type="EMBL" id="KAK3713334.1"/>
    </source>
</evidence>
<accession>A0ACC3NA74</accession>
<sequence>MQNDEKADSEDAYWIITTFDYASIHGINDRIAHDRLLIRGPVSIKLFSRWHERKELPLAKAIKTVFGAHLRRVRLGQAERRRDPDALDRLVLLRRQGRGGLCKAYDISVKDCSYFSEYRGTETNGDKRLVPGRRGLGSSPALMPLYRGRSAGPCLSEAADYEKSQRVSSTYRNWPSCAAGRLRIPSSPATFGSDHTWNVGGIGFCTGLDQSEVPVREESLATATDIRRELAFRRCAG</sequence>
<keyword evidence="2" id="KW-1185">Reference proteome</keyword>
<name>A0ACC3NA74_9PEZI</name>
<gene>
    <name evidence="1" type="ORF">LTR37_008526</name>
</gene>
<organism evidence="1 2">
    <name type="scientific">Vermiconidia calcicola</name>
    <dbReference type="NCBI Taxonomy" id="1690605"/>
    <lineage>
        <taxon>Eukaryota</taxon>
        <taxon>Fungi</taxon>
        <taxon>Dikarya</taxon>
        <taxon>Ascomycota</taxon>
        <taxon>Pezizomycotina</taxon>
        <taxon>Dothideomycetes</taxon>
        <taxon>Dothideomycetidae</taxon>
        <taxon>Mycosphaerellales</taxon>
        <taxon>Extremaceae</taxon>
        <taxon>Vermiconidia</taxon>
    </lineage>
</organism>
<evidence type="ECO:0000313" key="2">
    <source>
        <dbReference type="Proteomes" id="UP001281147"/>
    </source>
</evidence>
<proteinExistence type="predicted"/>
<protein>
    <submittedName>
        <fullName evidence="1">Uncharacterized protein</fullName>
    </submittedName>
</protein>
<reference evidence="1" key="1">
    <citation type="submission" date="2023-07" db="EMBL/GenBank/DDBJ databases">
        <title>Black Yeasts Isolated from many extreme environments.</title>
        <authorList>
            <person name="Coleine C."/>
            <person name="Stajich J.E."/>
            <person name="Selbmann L."/>
        </authorList>
    </citation>
    <scope>NUCLEOTIDE SEQUENCE</scope>
    <source>
        <strain evidence="1">CCFEE 5714</strain>
    </source>
</reference>